<sequence>MENVLTKDLHISPKQELAVCCALIGRSRIVILDEPNAHLDEIARMRSWELITKEKFGRTILITASNPDILEPLGDSVAILAHGELQCVGSPAFVKQMYGKGYRLVCTKGPNCNLESLSDFLRVYIPSIILASEIGNKIVYILDQKYTEIFDELSRDLERNSEFLDITNFSLRRMNLDDIYIKMGSLNPAHENWSRLIDILNGKSIYPEEDDNLKFITPQNVPV</sequence>
<dbReference type="GO" id="GO:0140359">
    <property type="term" value="F:ABC-type transporter activity"/>
    <property type="evidence" value="ECO:0007669"/>
    <property type="project" value="InterPro"/>
</dbReference>
<evidence type="ECO:0000313" key="2">
    <source>
        <dbReference type="Proteomes" id="UP000091820"/>
    </source>
</evidence>
<dbReference type="VEuPathDB" id="VectorBase:GBRI042694"/>
<proteinExistence type="predicted"/>
<evidence type="ECO:0008006" key="3">
    <source>
        <dbReference type="Google" id="ProtNLM"/>
    </source>
</evidence>
<dbReference type="PANTHER" id="PTHR19229">
    <property type="entry name" value="ATP-BINDING CASSETTE TRANSPORTER SUBFAMILY A ABCA"/>
    <property type="match status" value="1"/>
</dbReference>
<protein>
    <recommendedName>
        <fullName evidence="3">ATPase AAA-type core domain-containing protein</fullName>
    </recommendedName>
</protein>
<reference evidence="2" key="1">
    <citation type="submission" date="2014-03" db="EMBL/GenBank/DDBJ databases">
        <authorList>
            <person name="Aksoy S."/>
            <person name="Warren W."/>
            <person name="Wilson R.K."/>
        </authorList>
    </citation>
    <scope>NUCLEOTIDE SEQUENCE [LARGE SCALE GENOMIC DNA]</scope>
    <source>
        <strain evidence="2">IAEA</strain>
    </source>
</reference>
<organism evidence="1 2">
    <name type="scientific">Glossina brevipalpis</name>
    <dbReference type="NCBI Taxonomy" id="37001"/>
    <lineage>
        <taxon>Eukaryota</taxon>
        <taxon>Metazoa</taxon>
        <taxon>Ecdysozoa</taxon>
        <taxon>Arthropoda</taxon>
        <taxon>Hexapoda</taxon>
        <taxon>Insecta</taxon>
        <taxon>Pterygota</taxon>
        <taxon>Neoptera</taxon>
        <taxon>Endopterygota</taxon>
        <taxon>Diptera</taxon>
        <taxon>Brachycera</taxon>
        <taxon>Muscomorpha</taxon>
        <taxon>Hippoboscoidea</taxon>
        <taxon>Glossinidae</taxon>
        <taxon>Glossina</taxon>
    </lineage>
</organism>
<accession>A0A1A9X389</accession>
<dbReference type="STRING" id="37001.A0A1A9X389"/>
<evidence type="ECO:0000313" key="1">
    <source>
        <dbReference type="EnsemblMetazoa" id="GBRI042694-PA"/>
    </source>
</evidence>
<dbReference type="Gene3D" id="3.40.50.300">
    <property type="entry name" value="P-loop containing nucleotide triphosphate hydrolases"/>
    <property type="match status" value="1"/>
</dbReference>
<dbReference type="GO" id="GO:0016020">
    <property type="term" value="C:membrane"/>
    <property type="evidence" value="ECO:0007669"/>
    <property type="project" value="InterPro"/>
</dbReference>
<dbReference type="EnsemblMetazoa" id="GBRI042694-RA">
    <property type="protein sequence ID" value="GBRI042694-PA"/>
    <property type="gene ID" value="GBRI042694"/>
</dbReference>
<keyword evidence="2" id="KW-1185">Reference proteome</keyword>
<reference evidence="1" key="2">
    <citation type="submission" date="2020-05" db="UniProtKB">
        <authorList>
            <consortium name="EnsemblMetazoa"/>
        </authorList>
    </citation>
    <scope>IDENTIFICATION</scope>
    <source>
        <strain evidence="1">IAEA</strain>
    </source>
</reference>
<dbReference type="InterPro" id="IPR026082">
    <property type="entry name" value="ABCA"/>
</dbReference>
<dbReference type="PANTHER" id="PTHR19229:SF250">
    <property type="entry name" value="ABC TRANSPORTER DOMAIN-CONTAINING PROTEIN-RELATED"/>
    <property type="match status" value="1"/>
</dbReference>
<dbReference type="Proteomes" id="UP000091820">
    <property type="component" value="Unassembled WGS sequence"/>
</dbReference>
<name>A0A1A9X389_9MUSC</name>
<dbReference type="AlphaFoldDB" id="A0A1A9X389"/>
<dbReference type="SUPFAM" id="SSF52540">
    <property type="entry name" value="P-loop containing nucleoside triphosphate hydrolases"/>
    <property type="match status" value="1"/>
</dbReference>
<dbReference type="InterPro" id="IPR027417">
    <property type="entry name" value="P-loop_NTPase"/>
</dbReference>
<dbReference type="GO" id="GO:0005319">
    <property type="term" value="F:lipid transporter activity"/>
    <property type="evidence" value="ECO:0007669"/>
    <property type="project" value="TreeGrafter"/>
</dbReference>